<evidence type="ECO:0000313" key="2">
    <source>
        <dbReference type="EMBL" id="MFL4468744.1"/>
    </source>
</evidence>
<dbReference type="PANTHER" id="PTHR48207">
    <property type="entry name" value="SUCCINATE--HYDROXYMETHYLGLUTARATE COA-TRANSFERASE"/>
    <property type="match status" value="1"/>
</dbReference>
<dbReference type="SUPFAM" id="SSF89796">
    <property type="entry name" value="CoA-transferase family III (CaiB/BaiF)"/>
    <property type="match status" value="1"/>
</dbReference>
<organism evidence="2 3">
    <name type="scientific">Tateyamaria armeniaca</name>
    <dbReference type="NCBI Taxonomy" id="2518930"/>
    <lineage>
        <taxon>Bacteria</taxon>
        <taxon>Pseudomonadati</taxon>
        <taxon>Pseudomonadota</taxon>
        <taxon>Alphaproteobacteria</taxon>
        <taxon>Rhodobacterales</taxon>
        <taxon>Roseobacteraceae</taxon>
        <taxon>Tateyamaria</taxon>
    </lineage>
</organism>
<evidence type="ECO:0000313" key="3">
    <source>
        <dbReference type="Proteomes" id="UP001627408"/>
    </source>
</evidence>
<comment type="caution">
    <text evidence="2">The sequence shown here is derived from an EMBL/GenBank/DDBJ whole genome shotgun (WGS) entry which is preliminary data.</text>
</comment>
<dbReference type="GO" id="GO:0016740">
    <property type="term" value="F:transferase activity"/>
    <property type="evidence" value="ECO:0007669"/>
    <property type="project" value="UniProtKB-KW"/>
</dbReference>
<dbReference type="EMBL" id="JBHDIY010000002">
    <property type="protein sequence ID" value="MFL4468744.1"/>
    <property type="molecule type" value="Genomic_DNA"/>
</dbReference>
<protein>
    <submittedName>
        <fullName evidence="2">CaiB/BaiF CoA transferase family protein</fullName>
    </submittedName>
</protein>
<keyword evidence="1 2" id="KW-0808">Transferase</keyword>
<dbReference type="Gene3D" id="3.40.50.10540">
    <property type="entry name" value="Crotonobetainyl-coa:carnitine coa-transferase, domain 1"/>
    <property type="match status" value="1"/>
</dbReference>
<dbReference type="RefSeq" id="WP_407590483.1">
    <property type="nucleotide sequence ID" value="NZ_JBHDIY010000002.1"/>
</dbReference>
<accession>A0ABW8USW1</accession>
<dbReference type="Proteomes" id="UP001627408">
    <property type="component" value="Unassembled WGS sequence"/>
</dbReference>
<dbReference type="InterPro" id="IPR044855">
    <property type="entry name" value="CoA-Trfase_III_dom3_sf"/>
</dbReference>
<sequence length="396" mass="41982">MHPLSDIRVLDLTNVLAGPYCCHHLAHLGAEVIKVEAVGRGDLARELGADPDLNAKGMGVSFLAQNAGKKSVTLDLKNPKGKALFLRLVISADVLVENFRPGVMDRLGVGYEVLKGVRPELVYCAISGFGQDGPWVHRPAYDQIIQGASGVMSITGDENSAPLRVGYPVADTMGGMTAAFAVAAALNSTPRGAFIDVSMLESVLASMGWAVSNHLIGGVAPSANGNENMTSAPSGTFQAQDSLINIAANKDEQWVLLSDHLGLSALRDRPEYATREQRKLNRTALKAELESVLATRPARAWAKELNRIGVPAGAVLTVPEVLDMPQIADRGFLNTYEDAPGVGRDITVATTGIKIDGDALSVATPPPILGEHNDTVWGELGIDDAELRTLKEEGVI</sequence>
<evidence type="ECO:0000256" key="1">
    <source>
        <dbReference type="ARBA" id="ARBA00022679"/>
    </source>
</evidence>
<dbReference type="InterPro" id="IPR050483">
    <property type="entry name" value="CoA-transferase_III_domain"/>
</dbReference>
<dbReference type="InterPro" id="IPR003673">
    <property type="entry name" value="CoA-Trfase_fam_III"/>
</dbReference>
<dbReference type="PANTHER" id="PTHR48207:SF3">
    <property type="entry name" value="SUCCINATE--HYDROXYMETHYLGLUTARATE COA-TRANSFERASE"/>
    <property type="match status" value="1"/>
</dbReference>
<name>A0ABW8USW1_9RHOB</name>
<proteinExistence type="predicted"/>
<dbReference type="Gene3D" id="3.30.1540.10">
    <property type="entry name" value="formyl-coa transferase, domain 3"/>
    <property type="match status" value="1"/>
</dbReference>
<reference evidence="2 3" key="1">
    <citation type="submission" date="2024-08" db="EMBL/GenBank/DDBJ databases">
        <title>Tateyamaria sp. nov., isolated from marine algae.</title>
        <authorList>
            <person name="Choi B.J."/>
            <person name="Kim J.M."/>
            <person name="Lee J.K."/>
            <person name="Choi D.G."/>
            <person name="Bayburt H."/>
            <person name="Baek J.H."/>
            <person name="Han D.M."/>
            <person name="Jeon C.O."/>
        </authorList>
    </citation>
    <scope>NUCLEOTIDE SEQUENCE [LARGE SCALE GENOMIC DNA]</scope>
    <source>
        <strain evidence="2 3">KMU-156</strain>
    </source>
</reference>
<dbReference type="Pfam" id="PF02515">
    <property type="entry name" value="CoA_transf_3"/>
    <property type="match status" value="1"/>
</dbReference>
<dbReference type="InterPro" id="IPR023606">
    <property type="entry name" value="CoA-Trfase_III_dom_1_sf"/>
</dbReference>
<gene>
    <name evidence="2" type="ORF">ACERZ8_02200</name>
</gene>
<keyword evidence="3" id="KW-1185">Reference proteome</keyword>